<evidence type="ECO:0000256" key="1">
    <source>
        <dbReference type="SAM" id="Phobius"/>
    </source>
</evidence>
<evidence type="ECO:0000313" key="2">
    <source>
        <dbReference type="EMBL" id="KLK91777.1"/>
    </source>
</evidence>
<keyword evidence="1" id="KW-1133">Transmembrane helix</keyword>
<name>A0A0H1RGL9_9HYPH</name>
<comment type="caution">
    <text evidence="2">The sequence shown here is derived from an EMBL/GenBank/DDBJ whole genome shotgun (WGS) entry which is preliminary data.</text>
</comment>
<gene>
    <name evidence="2" type="ORF">AA309_18035</name>
</gene>
<keyword evidence="1" id="KW-0812">Transmembrane</keyword>
<feature type="transmembrane region" description="Helical" evidence="1">
    <location>
        <begin position="28"/>
        <end position="56"/>
    </location>
</feature>
<dbReference type="EMBL" id="LCYG01000045">
    <property type="protein sequence ID" value="KLK91777.1"/>
    <property type="molecule type" value="Genomic_DNA"/>
</dbReference>
<keyword evidence="3" id="KW-1185">Reference proteome</keyword>
<evidence type="ECO:0000313" key="3">
    <source>
        <dbReference type="Proteomes" id="UP000035489"/>
    </source>
</evidence>
<accession>A0A0H1RGL9</accession>
<dbReference type="PATRIC" id="fig|1225564.3.peg.4742"/>
<keyword evidence="1" id="KW-0472">Membrane</keyword>
<dbReference type="Proteomes" id="UP000035489">
    <property type="component" value="Unassembled WGS sequence"/>
</dbReference>
<dbReference type="STRING" id="1225564.AA309_18035"/>
<reference evidence="2 3" key="1">
    <citation type="submission" date="2015-05" db="EMBL/GenBank/DDBJ databases">
        <title>Draft genome sequence of Microvirga vignae strain BR3299, a novel nitrogen fixing bacteria isolated from Brazil semi-aired region.</title>
        <authorList>
            <person name="Zilli J.E."/>
            <person name="Passos S.R."/>
            <person name="Leite J."/>
            <person name="Baldani J.I."/>
            <person name="Xavier G.R."/>
            <person name="Rumjaneck N.G."/>
            <person name="Simoes-Araujo J.L."/>
        </authorList>
    </citation>
    <scope>NUCLEOTIDE SEQUENCE [LARGE SCALE GENOMIC DNA]</scope>
    <source>
        <strain evidence="2 3">BR3299</strain>
    </source>
</reference>
<protein>
    <submittedName>
        <fullName evidence="2">Uncharacterized protein</fullName>
    </submittedName>
</protein>
<organism evidence="2 3">
    <name type="scientific">Microvirga vignae</name>
    <dbReference type="NCBI Taxonomy" id="1225564"/>
    <lineage>
        <taxon>Bacteria</taxon>
        <taxon>Pseudomonadati</taxon>
        <taxon>Pseudomonadota</taxon>
        <taxon>Alphaproteobacteria</taxon>
        <taxon>Hyphomicrobiales</taxon>
        <taxon>Methylobacteriaceae</taxon>
        <taxon>Microvirga</taxon>
    </lineage>
</organism>
<proteinExistence type="predicted"/>
<dbReference type="AlphaFoldDB" id="A0A0H1RGL9"/>
<sequence length="59" mass="6665">MHVDLRLERHQLVLKNEVTEGFGRVETWIVSIAALALVLLRAIDFLWTLPILALGIGRS</sequence>